<accession>A0A0D3GWY3</accession>
<dbReference type="Gramene" id="OBART08G04750.1">
    <property type="protein sequence ID" value="OBART08G04750.1"/>
    <property type="gene ID" value="OBART08G04750"/>
</dbReference>
<sequence length="122" mass="13417">MAGAAWVPSCPAFILHNGHRFRLEVVVKPSMNLFLRTSLGDVGGGLRYYCYSPTRPKATCSFSGDPPALATVFFLDYDDGLKGQLKCISTCLGCFNLHPSEVPFGFVTRFHLLPLAMVFLLL</sequence>
<evidence type="ECO:0000313" key="1">
    <source>
        <dbReference type="EnsemblPlants" id="OBART08G04750.1"/>
    </source>
</evidence>
<dbReference type="AlphaFoldDB" id="A0A0D3GWY3"/>
<keyword evidence="2" id="KW-1185">Reference proteome</keyword>
<dbReference type="HOGENOM" id="CLU_2030290_0_0_1"/>
<evidence type="ECO:0000313" key="2">
    <source>
        <dbReference type="Proteomes" id="UP000026960"/>
    </source>
</evidence>
<organism evidence="1">
    <name type="scientific">Oryza barthii</name>
    <dbReference type="NCBI Taxonomy" id="65489"/>
    <lineage>
        <taxon>Eukaryota</taxon>
        <taxon>Viridiplantae</taxon>
        <taxon>Streptophyta</taxon>
        <taxon>Embryophyta</taxon>
        <taxon>Tracheophyta</taxon>
        <taxon>Spermatophyta</taxon>
        <taxon>Magnoliopsida</taxon>
        <taxon>Liliopsida</taxon>
        <taxon>Poales</taxon>
        <taxon>Poaceae</taxon>
        <taxon>BOP clade</taxon>
        <taxon>Oryzoideae</taxon>
        <taxon>Oryzeae</taxon>
        <taxon>Oryzinae</taxon>
        <taxon>Oryza</taxon>
    </lineage>
</organism>
<dbReference type="EnsemblPlants" id="OBART08G04750.1">
    <property type="protein sequence ID" value="OBART08G04750.1"/>
    <property type="gene ID" value="OBART08G04750"/>
</dbReference>
<name>A0A0D3GWY3_9ORYZ</name>
<reference evidence="1" key="1">
    <citation type="journal article" date="2009" name="Rice">
        <title>De Novo Next Generation Sequencing of Plant Genomes.</title>
        <authorList>
            <person name="Rounsley S."/>
            <person name="Marri P.R."/>
            <person name="Yu Y."/>
            <person name="He R."/>
            <person name="Sisneros N."/>
            <person name="Goicoechea J.L."/>
            <person name="Lee S.J."/>
            <person name="Angelova A."/>
            <person name="Kudrna D."/>
            <person name="Luo M."/>
            <person name="Affourtit J."/>
            <person name="Desany B."/>
            <person name="Knight J."/>
            <person name="Niazi F."/>
            <person name="Egholm M."/>
            <person name="Wing R.A."/>
        </authorList>
    </citation>
    <scope>NUCLEOTIDE SEQUENCE [LARGE SCALE GENOMIC DNA]</scope>
    <source>
        <strain evidence="1">cv. IRGC 105608</strain>
    </source>
</reference>
<reference evidence="1" key="2">
    <citation type="submission" date="2015-03" db="UniProtKB">
        <authorList>
            <consortium name="EnsemblPlants"/>
        </authorList>
    </citation>
    <scope>IDENTIFICATION</scope>
</reference>
<protein>
    <submittedName>
        <fullName evidence="1">Uncharacterized protein</fullName>
    </submittedName>
</protein>
<dbReference type="PaxDb" id="65489-OBART08G04750.1"/>
<proteinExistence type="predicted"/>
<dbReference type="Proteomes" id="UP000026960">
    <property type="component" value="Chromosome 8"/>
</dbReference>